<name>A0A5J9VTK3_9POAL</name>
<feature type="compositionally biased region" description="Low complexity" evidence="1">
    <location>
        <begin position="45"/>
        <end position="61"/>
    </location>
</feature>
<dbReference type="AlphaFoldDB" id="A0A5J9VTK3"/>
<gene>
    <name evidence="2" type="ORF">EJB05_12595</name>
</gene>
<comment type="caution">
    <text evidence="2">The sequence shown here is derived from an EMBL/GenBank/DDBJ whole genome shotgun (WGS) entry which is preliminary data.</text>
</comment>
<sequence length="75" mass="8018">MNGACRLNRRVQHRLRDPETLQQQVGTGGAGPGRHGEVDLRELAPPRARPAAHPSSPCRALRPPPTPARPAASVC</sequence>
<feature type="region of interest" description="Disordered" evidence="1">
    <location>
        <begin position="1"/>
        <end position="75"/>
    </location>
</feature>
<organism evidence="2 3">
    <name type="scientific">Eragrostis curvula</name>
    <name type="common">weeping love grass</name>
    <dbReference type="NCBI Taxonomy" id="38414"/>
    <lineage>
        <taxon>Eukaryota</taxon>
        <taxon>Viridiplantae</taxon>
        <taxon>Streptophyta</taxon>
        <taxon>Embryophyta</taxon>
        <taxon>Tracheophyta</taxon>
        <taxon>Spermatophyta</taxon>
        <taxon>Magnoliopsida</taxon>
        <taxon>Liliopsida</taxon>
        <taxon>Poales</taxon>
        <taxon>Poaceae</taxon>
        <taxon>PACMAD clade</taxon>
        <taxon>Chloridoideae</taxon>
        <taxon>Eragrostideae</taxon>
        <taxon>Eragrostidinae</taxon>
        <taxon>Eragrostis</taxon>
    </lineage>
</organism>
<evidence type="ECO:0000313" key="3">
    <source>
        <dbReference type="Proteomes" id="UP000324897"/>
    </source>
</evidence>
<dbReference type="EMBL" id="RWGY01000007">
    <property type="protein sequence ID" value="TVU39188.1"/>
    <property type="molecule type" value="Genomic_DNA"/>
</dbReference>
<proteinExistence type="predicted"/>
<evidence type="ECO:0000256" key="1">
    <source>
        <dbReference type="SAM" id="MobiDB-lite"/>
    </source>
</evidence>
<accession>A0A5J9VTK3</accession>
<protein>
    <submittedName>
        <fullName evidence="2">Uncharacterized protein</fullName>
    </submittedName>
</protein>
<dbReference type="Proteomes" id="UP000324897">
    <property type="component" value="Chromosome 4"/>
</dbReference>
<dbReference type="Gramene" id="TVU39188">
    <property type="protein sequence ID" value="TVU39188"/>
    <property type="gene ID" value="EJB05_12595"/>
</dbReference>
<evidence type="ECO:0000313" key="2">
    <source>
        <dbReference type="EMBL" id="TVU39188.1"/>
    </source>
</evidence>
<feature type="compositionally biased region" description="Basic and acidic residues" evidence="1">
    <location>
        <begin position="34"/>
        <end position="44"/>
    </location>
</feature>
<reference evidence="2 3" key="1">
    <citation type="journal article" date="2019" name="Sci. Rep.">
        <title>A high-quality genome of Eragrostis curvula grass provides insights into Poaceae evolution and supports new strategies to enhance forage quality.</title>
        <authorList>
            <person name="Carballo J."/>
            <person name="Santos B.A.C.M."/>
            <person name="Zappacosta D."/>
            <person name="Garbus I."/>
            <person name="Selva J.P."/>
            <person name="Gallo C.A."/>
            <person name="Diaz A."/>
            <person name="Albertini E."/>
            <person name="Caccamo M."/>
            <person name="Echenique V."/>
        </authorList>
    </citation>
    <scope>NUCLEOTIDE SEQUENCE [LARGE SCALE GENOMIC DNA]</scope>
    <source>
        <strain evidence="3">cv. Victoria</strain>
        <tissue evidence="2">Leaf</tissue>
    </source>
</reference>
<keyword evidence="3" id="KW-1185">Reference proteome</keyword>